<keyword evidence="4" id="KW-1185">Reference proteome</keyword>
<sequence>MNPSLLIPVFFLLFFPASIQVAYKMVTVWGAPEPYSSYPLSVRMGISWDDCVQDCFSGQFCILAYGNSSLLCALYQMGDIRKIRNDKEASESLEKVSFKIEATKNCTSEYSGMFDGVLTTFNGSLINSSEIITSEDFYTFKYVSYYIGDCGMQFEPEIDCSCFLTNWCAGAHMDGASMGSMDGTLDMEFPQNCSMYKLNELESFERIEDLGPYPVSGDYFYITLKFSSSTCPGTYTSLFSGSQESNFGYFTSFSSYALTTTGLHTSIEFWSTLTKQHVKAITFSLLIMLVDVMGLAVERCETIGGDGLMTLPNQDALQKMITAKEAVFKVSGFYFVGYTRPDENSDWEWTLPHLEFGDNPVSKMSGNILDGPGLYSVIDLRSNVNAVLSVRTAEDVADGYFCHFPGRKD</sequence>
<dbReference type="PANTHER" id="PTHR47629:SF10">
    <property type="entry name" value="PAN-3 DOMAIN-CONTAINING PROTEIN"/>
    <property type="match status" value="1"/>
</dbReference>
<dbReference type="HOGENOM" id="CLU_047049_0_0_1"/>
<reference evidence="3 4" key="2">
    <citation type="journal article" date="2011" name="PLoS Genet.">
        <title>Caenorhabditis briggsae recombinant inbred line genotypes reveal inter-strain incompatibility and the evolution of recombination.</title>
        <authorList>
            <person name="Ross J.A."/>
            <person name="Koboldt D.C."/>
            <person name="Staisch J.E."/>
            <person name="Chamberlin H.M."/>
            <person name="Gupta B.P."/>
            <person name="Miller R.D."/>
            <person name="Baird S.E."/>
            <person name="Haag E.S."/>
        </authorList>
    </citation>
    <scope>NUCLEOTIDE SEQUENCE [LARGE SCALE GENOMIC DNA]</scope>
    <source>
        <strain evidence="3 4">AF16</strain>
    </source>
</reference>
<dbReference type="KEGG" id="cbr:CBG_07178"/>
<evidence type="ECO:0000313" key="3">
    <source>
        <dbReference type="EMBL" id="CAP27202.2"/>
    </source>
</evidence>
<name>A8X3J2_CAEBR</name>
<feature type="domain" description="PAN-3" evidence="2">
    <location>
        <begin position="6"/>
        <end position="151"/>
    </location>
</feature>
<dbReference type="Proteomes" id="UP000008549">
    <property type="component" value="Unassembled WGS sequence"/>
</dbReference>
<gene>
    <name evidence="3 5" type="ORF">CBG07178</name>
    <name evidence="3" type="ORF">CBG_07178</name>
</gene>
<dbReference type="Pfam" id="PF08277">
    <property type="entry name" value="PAN_3"/>
    <property type="match status" value="1"/>
</dbReference>
<dbReference type="InterPro" id="IPR006583">
    <property type="entry name" value="PAN-3_domain"/>
</dbReference>
<dbReference type="RefSeq" id="XP_045093373.1">
    <property type="nucleotide sequence ID" value="XM_045243161.1"/>
</dbReference>
<evidence type="ECO:0000313" key="5">
    <source>
        <dbReference type="WormBase" id="CBG07178"/>
    </source>
</evidence>
<dbReference type="PANTHER" id="PTHR47629">
    <property type="entry name" value="C-TYPE LECTIN-RELATED"/>
    <property type="match status" value="1"/>
</dbReference>
<dbReference type="InParanoid" id="A8X3J2"/>
<accession>A8X3J2</accession>
<feature type="chain" id="PRO_5002732830" evidence="1">
    <location>
        <begin position="22"/>
        <end position="409"/>
    </location>
</feature>
<dbReference type="WormBase" id="CBG07178">
    <property type="protein sequence ID" value="CBP49418"/>
    <property type="gene ID" value="WBGene00029317"/>
</dbReference>
<organism evidence="3 4">
    <name type="scientific">Caenorhabditis briggsae</name>
    <dbReference type="NCBI Taxonomy" id="6238"/>
    <lineage>
        <taxon>Eukaryota</taxon>
        <taxon>Metazoa</taxon>
        <taxon>Ecdysozoa</taxon>
        <taxon>Nematoda</taxon>
        <taxon>Chromadorea</taxon>
        <taxon>Rhabditida</taxon>
        <taxon>Rhabditina</taxon>
        <taxon>Rhabditomorpha</taxon>
        <taxon>Rhabditoidea</taxon>
        <taxon>Rhabditidae</taxon>
        <taxon>Peloderinae</taxon>
        <taxon>Caenorhabditis</taxon>
    </lineage>
</organism>
<keyword evidence="1" id="KW-0732">Signal</keyword>
<protein>
    <submittedName>
        <fullName evidence="3">Protein CBG07178</fullName>
    </submittedName>
</protein>
<dbReference type="SMART" id="SM00605">
    <property type="entry name" value="CW"/>
    <property type="match status" value="1"/>
</dbReference>
<dbReference type="GeneID" id="8574280"/>
<evidence type="ECO:0000259" key="2">
    <source>
        <dbReference type="SMART" id="SM00605"/>
    </source>
</evidence>
<proteinExistence type="predicted"/>
<evidence type="ECO:0000256" key="1">
    <source>
        <dbReference type="SAM" id="SignalP"/>
    </source>
</evidence>
<feature type="signal peptide" evidence="1">
    <location>
        <begin position="1"/>
        <end position="21"/>
    </location>
</feature>
<dbReference type="eggNOG" id="ENOG502THZD">
    <property type="taxonomic scope" value="Eukaryota"/>
</dbReference>
<dbReference type="CTD" id="8574280"/>
<evidence type="ECO:0000313" key="4">
    <source>
        <dbReference type="Proteomes" id="UP000008549"/>
    </source>
</evidence>
<dbReference type="AlphaFoldDB" id="A8X3J2"/>
<reference evidence="3 4" key="1">
    <citation type="journal article" date="2003" name="PLoS Biol.">
        <title>The genome sequence of Caenorhabditis briggsae: a platform for comparative genomics.</title>
        <authorList>
            <person name="Stein L.D."/>
            <person name="Bao Z."/>
            <person name="Blasiar D."/>
            <person name="Blumenthal T."/>
            <person name="Brent M.R."/>
            <person name="Chen N."/>
            <person name="Chinwalla A."/>
            <person name="Clarke L."/>
            <person name="Clee C."/>
            <person name="Coghlan A."/>
            <person name="Coulson A."/>
            <person name="D'Eustachio P."/>
            <person name="Fitch D.H."/>
            <person name="Fulton L.A."/>
            <person name="Fulton R.E."/>
            <person name="Griffiths-Jones S."/>
            <person name="Harris T.W."/>
            <person name="Hillier L.W."/>
            <person name="Kamath R."/>
            <person name="Kuwabara P.E."/>
            <person name="Mardis E.R."/>
            <person name="Marra M.A."/>
            <person name="Miner T.L."/>
            <person name="Minx P."/>
            <person name="Mullikin J.C."/>
            <person name="Plumb R.W."/>
            <person name="Rogers J."/>
            <person name="Schein J.E."/>
            <person name="Sohrmann M."/>
            <person name="Spieth J."/>
            <person name="Stajich J.E."/>
            <person name="Wei C."/>
            <person name="Willey D."/>
            <person name="Wilson R.K."/>
            <person name="Durbin R."/>
            <person name="Waterston R.H."/>
        </authorList>
    </citation>
    <scope>NUCLEOTIDE SEQUENCE [LARGE SCALE GENOMIC DNA]</scope>
    <source>
        <strain evidence="3 4">AF16</strain>
    </source>
</reference>
<dbReference type="OMA" id="QEGYAND"/>
<dbReference type="EMBL" id="HE600957">
    <property type="protein sequence ID" value="CAP27202.2"/>
    <property type="molecule type" value="Genomic_DNA"/>
</dbReference>